<dbReference type="EMBL" id="JACBYF010000003">
    <property type="protein sequence ID" value="NYS47062.1"/>
    <property type="molecule type" value="Genomic_DNA"/>
</dbReference>
<proteinExistence type="predicted"/>
<protein>
    <submittedName>
        <fullName evidence="2">Arc family DNA-binding protein</fullName>
    </submittedName>
</protein>
<gene>
    <name evidence="2" type="ORF">HZY85_02495</name>
</gene>
<sequence length="66" mass="7996">MEDKEKELIKKQKELKDKEKAKKQVLLRLAPSLWEDLARWAEEDLRSINSQIEFLLREAVKQKFKK</sequence>
<organism evidence="2 3">
    <name type="scientific">Gemelliphila palaticanis</name>
    <dbReference type="NCBI Taxonomy" id="81950"/>
    <lineage>
        <taxon>Bacteria</taxon>
        <taxon>Bacillati</taxon>
        <taxon>Bacillota</taxon>
        <taxon>Bacilli</taxon>
        <taxon>Bacillales</taxon>
        <taxon>Gemellaceae</taxon>
        <taxon>Gemelliphila</taxon>
    </lineage>
</organism>
<name>A0ABX2SYH8_9BACL</name>
<dbReference type="InterPro" id="IPR013321">
    <property type="entry name" value="Arc_rbn_hlx_hlx"/>
</dbReference>
<evidence type="ECO:0000313" key="3">
    <source>
        <dbReference type="Proteomes" id="UP000531840"/>
    </source>
</evidence>
<evidence type="ECO:0000313" key="2">
    <source>
        <dbReference type="EMBL" id="NYS47062.1"/>
    </source>
</evidence>
<dbReference type="Proteomes" id="UP000531840">
    <property type="component" value="Unassembled WGS sequence"/>
</dbReference>
<keyword evidence="1" id="KW-0175">Coiled coil</keyword>
<dbReference type="Gene3D" id="1.10.1220.10">
    <property type="entry name" value="Met repressor-like"/>
    <property type="match status" value="1"/>
</dbReference>
<keyword evidence="3" id="KW-1185">Reference proteome</keyword>
<accession>A0ABX2SYH8</accession>
<keyword evidence="2" id="KW-0238">DNA-binding</keyword>
<comment type="caution">
    <text evidence="2">The sequence shown here is derived from an EMBL/GenBank/DDBJ whole genome shotgun (WGS) entry which is preliminary data.</text>
</comment>
<dbReference type="GO" id="GO:0003677">
    <property type="term" value="F:DNA binding"/>
    <property type="evidence" value="ECO:0007669"/>
    <property type="project" value="UniProtKB-KW"/>
</dbReference>
<reference evidence="2 3" key="1">
    <citation type="submission" date="2020-07" db="EMBL/GenBank/DDBJ databases">
        <title>MOT database genomes.</title>
        <authorList>
            <person name="Joseph S."/>
            <person name="Aduse-Opoku J."/>
            <person name="Hashim A."/>
            <person name="Wade W."/>
            <person name="Curtis M."/>
        </authorList>
    </citation>
    <scope>NUCLEOTIDE SEQUENCE [LARGE SCALE GENOMIC DNA]</scope>
    <source>
        <strain evidence="2 3">CIP 106318</strain>
    </source>
</reference>
<dbReference type="SUPFAM" id="SSF47598">
    <property type="entry name" value="Ribbon-helix-helix"/>
    <property type="match status" value="1"/>
</dbReference>
<evidence type="ECO:0000256" key="1">
    <source>
        <dbReference type="SAM" id="Coils"/>
    </source>
</evidence>
<dbReference type="InterPro" id="IPR010985">
    <property type="entry name" value="Ribbon_hlx_hlx"/>
</dbReference>
<feature type="coiled-coil region" evidence="1">
    <location>
        <begin position="1"/>
        <end position="58"/>
    </location>
</feature>